<proteinExistence type="predicted"/>
<sequence length="229" mass="26055">QAVKWHMIPRNVAEVVKAPRPSPEEIRPLSRQQTKTMLEVAKEDRFEALYTLAVTTGLRQGELLGLKWEDVGLDEGVVRVRRTLTRHKARLLLGEPKTKRSRRTVRLTEGALEALKRHSAHQMVQKDRLGDHYEDQGLVFATQKGTLMNPTNLRKRSFEPLLKKASLPVIRFHDLRHTCATLLLSRNVNPKIVSEMLGHATIAITLDTYSHVLPNMQEGAARALEDTLR</sequence>
<dbReference type="InterPro" id="IPR050090">
    <property type="entry name" value="Tyrosine_recombinase_XerCD"/>
</dbReference>
<evidence type="ECO:0000259" key="2">
    <source>
        <dbReference type="PROSITE" id="PS51898"/>
    </source>
</evidence>
<protein>
    <submittedName>
        <fullName evidence="3">Integrase</fullName>
    </submittedName>
</protein>
<dbReference type="Pfam" id="PF00589">
    <property type="entry name" value="Phage_integrase"/>
    <property type="match status" value="1"/>
</dbReference>
<dbReference type="PROSITE" id="PS51898">
    <property type="entry name" value="TYR_RECOMBINASE"/>
    <property type="match status" value="1"/>
</dbReference>
<dbReference type="InterPro" id="IPR002104">
    <property type="entry name" value="Integrase_catalytic"/>
</dbReference>
<dbReference type="GO" id="GO:0003677">
    <property type="term" value="F:DNA binding"/>
    <property type="evidence" value="ECO:0007669"/>
    <property type="project" value="InterPro"/>
</dbReference>
<dbReference type="EMBL" id="CADCTR010002641">
    <property type="protein sequence ID" value="CAA9364014.1"/>
    <property type="molecule type" value="Genomic_DNA"/>
</dbReference>
<evidence type="ECO:0000256" key="1">
    <source>
        <dbReference type="ARBA" id="ARBA00023172"/>
    </source>
</evidence>
<dbReference type="GO" id="GO:0006310">
    <property type="term" value="P:DNA recombination"/>
    <property type="evidence" value="ECO:0007669"/>
    <property type="project" value="UniProtKB-KW"/>
</dbReference>
<reference evidence="3" key="1">
    <citation type="submission" date="2020-02" db="EMBL/GenBank/DDBJ databases">
        <authorList>
            <person name="Meier V. D."/>
        </authorList>
    </citation>
    <scope>NUCLEOTIDE SEQUENCE</scope>
    <source>
        <strain evidence="3">AVDCRST_MAG93</strain>
    </source>
</reference>
<name>A0A6J4MPZ0_9CHLR</name>
<dbReference type="CDD" id="cd01189">
    <property type="entry name" value="INT_ICEBs1_C_like"/>
    <property type="match status" value="1"/>
</dbReference>
<dbReference type="Gene3D" id="1.10.443.10">
    <property type="entry name" value="Intergrase catalytic core"/>
    <property type="match status" value="1"/>
</dbReference>
<dbReference type="InterPro" id="IPR013762">
    <property type="entry name" value="Integrase-like_cat_sf"/>
</dbReference>
<feature type="domain" description="Tyr recombinase" evidence="2">
    <location>
        <begin position="24"/>
        <end position="222"/>
    </location>
</feature>
<feature type="non-terminal residue" evidence="3">
    <location>
        <position position="1"/>
    </location>
</feature>
<dbReference type="PANTHER" id="PTHR30349">
    <property type="entry name" value="PHAGE INTEGRASE-RELATED"/>
    <property type="match status" value="1"/>
</dbReference>
<dbReference type="PANTHER" id="PTHR30349:SF64">
    <property type="entry name" value="PROPHAGE INTEGRASE INTD-RELATED"/>
    <property type="match status" value="1"/>
</dbReference>
<dbReference type="GO" id="GO:0015074">
    <property type="term" value="P:DNA integration"/>
    <property type="evidence" value="ECO:0007669"/>
    <property type="project" value="InterPro"/>
</dbReference>
<dbReference type="InterPro" id="IPR011010">
    <property type="entry name" value="DNA_brk_join_enz"/>
</dbReference>
<accession>A0A6J4MPZ0</accession>
<keyword evidence="1" id="KW-0233">DNA recombination</keyword>
<dbReference type="AlphaFoldDB" id="A0A6J4MPZ0"/>
<gene>
    <name evidence="3" type="ORF">AVDCRST_MAG93-7834</name>
</gene>
<evidence type="ECO:0000313" key="3">
    <source>
        <dbReference type="EMBL" id="CAA9364014.1"/>
    </source>
</evidence>
<dbReference type="SUPFAM" id="SSF56349">
    <property type="entry name" value="DNA breaking-rejoining enzymes"/>
    <property type="match status" value="1"/>
</dbReference>
<organism evidence="3">
    <name type="scientific">uncultured Chloroflexia bacterium</name>
    <dbReference type="NCBI Taxonomy" id="1672391"/>
    <lineage>
        <taxon>Bacteria</taxon>
        <taxon>Bacillati</taxon>
        <taxon>Chloroflexota</taxon>
        <taxon>Chloroflexia</taxon>
        <taxon>environmental samples</taxon>
    </lineage>
</organism>